<feature type="compositionally biased region" description="Basic and acidic residues" evidence="7">
    <location>
        <begin position="195"/>
        <end position="204"/>
    </location>
</feature>
<dbReference type="FunFam" id="2.130.10.10:FF:000510">
    <property type="entry name" value="WD repeat protein"/>
    <property type="match status" value="1"/>
</dbReference>
<evidence type="ECO:0000256" key="7">
    <source>
        <dbReference type="SAM" id="MobiDB-lite"/>
    </source>
</evidence>
<dbReference type="InterPro" id="IPR036322">
    <property type="entry name" value="WD40_repeat_dom_sf"/>
</dbReference>
<organism evidence="9 10">
    <name type="scientific">Cladonia borealis</name>
    <dbReference type="NCBI Taxonomy" id="184061"/>
    <lineage>
        <taxon>Eukaryota</taxon>
        <taxon>Fungi</taxon>
        <taxon>Dikarya</taxon>
        <taxon>Ascomycota</taxon>
        <taxon>Pezizomycotina</taxon>
        <taxon>Lecanoromycetes</taxon>
        <taxon>OSLEUM clade</taxon>
        <taxon>Lecanoromycetidae</taxon>
        <taxon>Lecanorales</taxon>
        <taxon>Lecanorineae</taxon>
        <taxon>Cladoniaceae</taxon>
        <taxon>Cladonia</taxon>
    </lineage>
</organism>
<dbReference type="CDD" id="cd00200">
    <property type="entry name" value="WD40"/>
    <property type="match status" value="1"/>
</dbReference>
<dbReference type="InterPro" id="IPR020472">
    <property type="entry name" value="WD40_PAC1"/>
</dbReference>
<evidence type="ECO:0000313" key="10">
    <source>
        <dbReference type="Proteomes" id="UP001166286"/>
    </source>
</evidence>
<dbReference type="GO" id="GO:1990234">
    <property type="term" value="C:transferase complex"/>
    <property type="evidence" value="ECO:0007669"/>
    <property type="project" value="UniProtKB-ARBA"/>
</dbReference>
<dbReference type="Proteomes" id="UP001166286">
    <property type="component" value="Unassembled WGS sequence"/>
</dbReference>
<protein>
    <recommendedName>
        <fullName evidence="4">Mitochondrial division protein 1</fullName>
    </recommendedName>
</protein>
<dbReference type="PROSITE" id="PS00678">
    <property type="entry name" value="WD_REPEATS_1"/>
    <property type="match status" value="4"/>
</dbReference>
<evidence type="ECO:0000256" key="1">
    <source>
        <dbReference type="ARBA" id="ARBA00022574"/>
    </source>
</evidence>
<accession>A0AA39R720</accession>
<evidence type="ECO:0000256" key="5">
    <source>
        <dbReference type="ARBA" id="ARBA00043913"/>
    </source>
</evidence>
<dbReference type="SUPFAM" id="SSF50978">
    <property type="entry name" value="WD40 repeat-like"/>
    <property type="match status" value="1"/>
</dbReference>
<feature type="domain" description="WDR5-like beta-propeller" evidence="8">
    <location>
        <begin position="286"/>
        <end position="582"/>
    </location>
</feature>
<dbReference type="InterPro" id="IPR059122">
    <property type="entry name" value="Beta-prop_WDR5-like"/>
</dbReference>
<dbReference type="AlphaFoldDB" id="A0AA39R720"/>
<dbReference type="PROSITE" id="PS50294">
    <property type="entry name" value="WD_REPEATS_REGION"/>
    <property type="match status" value="6"/>
</dbReference>
<gene>
    <name evidence="9" type="ORF">JMJ35_002379</name>
</gene>
<comment type="function">
    <text evidence="5">Involved in mitochondrial fission. Acts as an adapter protein required to form mitochondrial fission complexes. Formation of these complexes is required to promote constriction and fission of the mitochondrial compartment at a late step in mitochondrial division.</text>
</comment>
<dbReference type="PRINTS" id="PR00320">
    <property type="entry name" value="GPROTEINBRPT"/>
</dbReference>
<dbReference type="InterPro" id="IPR019775">
    <property type="entry name" value="WD40_repeat_CS"/>
</dbReference>
<dbReference type="PANTHER" id="PTHR22847">
    <property type="entry name" value="WD40 REPEAT PROTEIN"/>
    <property type="match status" value="1"/>
</dbReference>
<evidence type="ECO:0000256" key="3">
    <source>
        <dbReference type="ARBA" id="ARBA00038415"/>
    </source>
</evidence>
<feature type="repeat" description="WD" evidence="6">
    <location>
        <begin position="328"/>
        <end position="361"/>
    </location>
</feature>
<comment type="caution">
    <text evidence="9">The sequence shown here is derived from an EMBL/GenBank/DDBJ whole genome shotgun (WGS) entry which is preliminary data.</text>
</comment>
<feature type="repeat" description="WD" evidence="6">
    <location>
        <begin position="550"/>
        <end position="582"/>
    </location>
</feature>
<reference evidence="9" key="1">
    <citation type="submission" date="2023-03" db="EMBL/GenBank/DDBJ databases">
        <title>Complete genome of Cladonia borealis.</title>
        <authorList>
            <person name="Park H."/>
        </authorList>
    </citation>
    <scope>NUCLEOTIDE SEQUENCE</scope>
    <source>
        <strain evidence="9">ANT050790</strain>
    </source>
</reference>
<proteinExistence type="inferred from homology"/>
<keyword evidence="1 6" id="KW-0853">WD repeat</keyword>
<feature type="compositionally biased region" description="Basic residues" evidence="7">
    <location>
        <begin position="1"/>
        <end position="12"/>
    </location>
</feature>
<keyword evidence="10" id="KW-1185">Reference proteome</keyword>
<feature type="repeat" description="WD" evidence="6">
    <location>
        <begin position="456"/>
        <end position="497"/>
    </location>
</feature>
<dbReference type="InterPro" id="IPR015943">
    <property type="entry name" value="WD40/YVTN_repeat-like_dom_sf"/>
</dbReference>
<dbReference type="PROSITE" id="PS50082">
    <property type="entry name" value="WD_REPEATS_2"/>
    <property type="match status" value="6"/>
</dbReference>
<feature type="repeat" description="WD" evidence="6">
    <location>
        <begin position="413"/>
        <end position="454"/>
    </location>
</feature>
<evidence type="ECO:0000256" key="2">
    <source>
        <dbReference type="ARBA" id="ARBA00022737"/>
    </source>
</evidence>
<evidence type="ECO:0000259" key="8">
    <source>
        <dbReference type="Pfam" id="PF25175"/>
    </source>
</evidence>
<feature type="compositionally biased region" description="Acidic residues" evidence="7">
    <location>
        <begin position="103"/>
        <end position="115"/>
    </location>
</feature>
<feature type="region of interest" description="Disordered" evidence="7">
    <location>
        <begin position="1"/>
        <end position="219"/>
    </location>
</feature>
<dbReference type="SMART" id="SM00320">
    <property type="entry name" value="WD40"/>
    <property type="match status" value="7"/>
</dbReference>
<dbReference type="EMBL" id="JAFEKC020000004">
    <property type="protein sequence ID" value="KAK0515000.1"/>
    <property type="molecule type" value="Genomic_DNA"/>
</dbReference>
<dbReference type="InterPro" id="IPR001680">
    <property type="entry name" value="WD40_rpt"/>
</dbReference>
<feature type="region of interest" description="Disordered" evidence="7">
    <location>
        <begin position="242"/>
        <end position="274"/>
    </location>
</feature>
<dbReference type="Gene3D" id="2.130.10.10">
    <property type="entry name" value="YVTN repeat-like/Quinoprotein amine dehydrogenase"/>
    <property type="match status" value="1"/>
</dbReference>
<evidence type="ECO:0000256" key="6">
    <source>
        <dbReference type="PROSITE-ProRule" id="PRU00221"/>
    </source>
</evidence>
<feature type="repeat" description="WD" evidence="6">
    <location>
        <begin position="371"/>
        <end position="412"/>
    </location>
</feature>
<evidence type="ECO:0000313" key="9">
    <source>
        <dbReference type="EMBL" id="KAK0515000.1"/>
    </source>
</evidence>
<feature type="repeat" description="WD" evidence="6">
    <location>
        <begin position="286"/>
        <end position="327"/>
    </location>
</feature>
<sequence length="647" mass="70872">MSSGRYPKRRRVSEKARESTPQPESPAIPDALPEEPEPERRPYNSSPDELAAIPDHSESNARRRGSHPKRASSRPKRSRKSTRKSTSEINAPPETDPNKPIPDDDVQEASPDELDASPTTTLGSVARANIPQHGVEATEPEAILLQTPNGAGAMSYRNTPESPAISPLSILDNPEEAPDATSLSALQDGSEELADEPHVAKTEDGSDELATGHMNDREIPKLIRSDTNAVYQFRGSFSQTVPRPADDRYFSASPPPYSRISTPIATPRELPARPPQYLPYKQKMVLKGHKRGVAAVRFSPNGRLIASCSADATIRIWDTATGKHLHTLEGHLAGISIIAWSPDSKTLASGSDDKSIRLWDVITGKAHPHPLQSHSSYVYALSFSPRGNILASGSYDEALFLWDVRTTRIMRSLPAHSDPIGGVDFIHDGTLIVSCSGDGLIRIWDTATGQCLRTLVHEDNAAVTSVRFSPNGNYVLAWTLDSSVRLWNYKEGRCVKTYQGHKNEKFSLSGAFGVYQNEDKTEERAFVVSGSEEGEIFCWDVQSKEILQTMAGHEGVVLGVDTCKQDGLLVSGGLDKTVRIWERYDGVAEGKEKDVVKQEEVVANGAVEDPDEVMVNGEVHDHMVNGDPDAMDLDVVREIEERIINTA</sequence>
<comment type="similarity">
    <text evidence="3">Belongs to the WD repeat MDV1/CAF4 family.</text>
</comment>
<dbReference type="Pfam" id="PF25175">
    <property type="entry name" value="Beta-prop_WDR5"/>
    <property type="match status" value="1"/>
</dbReference>
<feature type="compositionally biased region" description="Basic residues" evidence="7">
    <location>
        <begin position="62"/>
        <end position="83"/>
    </location>
</feature>
<keyword evidence="2" id="KW-0677">Repeat</keyword>
<name>A0AA39R720_9LECA</name>
<evidence type="ECO:0000256" key="4">
    <source>
        <dbReference type="ARBA" id="ARBA00039789"/>
    </source>
</evidence>
<dbReference type="PANTHER" id="PTHR22847:SF637">
    <property type="entry name" value="WD REPEAT DOMAIN 5B"/>
    <property type="match status" value="1"/>
</dbReference>